<dbReference type="PANTHER" id="PTHR43537">
    <property type="entry name" value="TRANSCRIPTIONAL REGULATOR, GNTR FAMILY"/>
    <property type="match status" value="1"/>
</dbReference>
<dbReference type="InterPro" id="IPR036388">
    <property type="entry name" value="WH-like_DNA-bd_sf"/>
</dbReference>
<dbReference type="InterPro" id="IPR036390">
    <property type="entry name" value="WH_DNA-bd_sf"/>
</dbReference>
<organism evidence="5 6">
    <name type="scientific">Paenibacillus algicola</name>
    <dbReference type="NCBI Taxonomy" id="2565926"/>
    <lineage>
        <taxon>Bacteria</taxon>
        <taxon>Bacillati</taxon>
        <taxon>Bacillota</taxon>
        <taxon>Bacilli</taxon>
        <taxon>Bacillales</taxon>
        <taxon>Paenibacillaceae</taxon>
        <taxon>Paenibacillus</taxon>
    </lineage>
</organism>
<dbReference type="InterPro" id="IPR008920">
    <property type="entry name" value="TF_FadR/GntR_C"/>
</dbReference>
<evidence type="ECO:0000313" key="6">
    <source>
        <dbReference type="Proteomes" id="UP000300879"/>
    </source>
</evidence>
<dbReference type="AlphaFoldDB" id="A0A4P8XQU3"/>
<evidence type="ECO:0000256" key="3">
    <source>
        <dbReference type="ARBA" id="ARBA00023163"/>
    </source>
</evidence>
<dbReference type="PRINTS" id="PR00035">
    <property type="entry name" value="HTHGNTR"/>
</dbReference>
<proteinExistence type="predicted"/>
<dbReference type="Pfam" id="PF00392">
    <property type="entry name" value="GntR"/>
    <property type="match status" value="1"/>
</dbReference>
<dbReference type="SMART" id="SM00895">
    <property type="entry name" value="FCD"/>
    <property type="match status" value="1"/>
</dbReference>
<dbReference type="Gene3D" id="1.10.10.10">
    <property type="entry name" value="Winged helix-like DNA-binding domain superfamily/Winged helix DNA-binding domain"/>
    <property type="match status" value="1"/>
</dbReference>
<sequence length="241" mass="27648">MYIMVSIPPSQSFQTMLSAENSSAGSVVYTSLKGQILSLELPPGTLLSEKEMSTAYQVSRTPVRESFVRLAQEGLLVVLPQRGTRVSLIDPELVEEARFMREQLERAVIALACESFPEELLAELEFNLAQQKHSVFQQDGTMMFQLDEEFHRILFAGCRKLGTWNVIQQMNVHLNRSRMLWLSEDPDWASLYEQHREMVQAIRQQDVKRADALMKQHLSLIISNLSVLQQRHPDYFKPPGI</sequence>
<name>A0A4P8XQU3_9BACL</name>
<evidence type="ECO:0000256" key="2">
    <source>
        <dbReference type="ARBA" id="ARBA00023125"/>
    </source>
</evidence>
<dbReference type="PROSITE" id="PS50949">
    <property type="entry name" value="HTH_GNTR"/>
    <property type="match status" value="1"/>
</dbReference>
<reference evidence="5 6" key="1">
    <citation type="submission" date="2019-05" db="EMBL/GenBank/DDBJ databases">
        <authorList>
            <person name="Chen C."/>
        </authorList>
    </citation>
    <scope>NUCLEOTIDE SEQUENCE [LARGE SCALE GENOMIC DNA]</scope>
    <source>
        <strain evidence="5 6">HB172198</strain>
    </source>
</reference>
<keyword evidence="3" id="KW-0804">Transcription</keyword>
<dbReference type="Proteomes" id="UP000300879">
    <property type="component" value="Chromosome"/>
</dbReference>
<dbReference type="KEGG" id="palo:E6C60_4020"/>
<evidence type="ECO:0000259" key="4">
    <source>
        <dbReference type="PROSITE" id="PS50949"/>
    </source>
</evidence>
<dbReference type="GO" id="GO:0003700">
    <property type="term" value="F:DNA-binding transcription factor activity"/>
    <property type="evidence" value="ECO:0007669"/>
    <property type="project" value="InterPro"/>
</dbReference>
<dbReference type="Pfam" id="PF07729">
    <property type="entry name" value="FCD"/>
    <property type="match status" value="1"/>
</dbReference>
<feature type="domain" description="HTH gntR-type" evidence="4">
    <location>
        <begin position="22"/>
        <end position="89"/>
    </location>
</feature>
<dbReference type="GO" id="GO:0003677">
    <property type="term" value="F:DNA binding"/>
    <property type="evidence" value="ECO:0007669"/>
    <property type="project" value="UniProtKB-KW"/>
</dbReference>
<gene>
    <name evidence="5" type="ORF">E6C60_4020</name>
</gene>
<dbReference type="EMBL" id="CP040396">
    <property type="protein sequence ID" value="QCT04725.1"/>
    <property type="molecule type" value="Genomic_DNA"/>
</dbReference>
<dbReference type="SMART" id="SM00345">
    <property type="entry name" value="HTH_GNTR"/>
    <property type="match status" value="1"/>
</dbReference>
<accession>A0A4P8XQU3</accession>
<dbReference type="InterPro" id="IPR011711">
    <property type="entry name" value="GntR_C"/>
</dbReference>
<keyword evidence="2" id="KW-0238">DNA-binding</keyword>
<evidence type="ECO:0000313" key="5">
    <source>
        <dbReference type="EMBL" id="QCT04725.1"/>
    </source>
</evidence>
<dbReference type="SUPFAM" id="SSF48008">
    <property type="entry name" value="GntR ligand-binding domain-like"/>
    <property type="match status" value="1"/>
</dbReference>
<evidence type="ECO:0000256" key="1">
    <source>
        <dbReference type="ARBA" id="ARBA00023015"/>
    </source>
</evidence>
<keyword evidence="6" id="KW-1185">Reference proteome</keyword>
<dbReference type="CDD" id="cd07377">
    <property type="entry name" value="WHTH_GntR"/>
    <property type="match status" value="1"/>
</dbReference>
<protein>
    <submittedName>
        <fullName evidence="5">GntR family transcriptional regulator</fullName>
    </submittedName>
</protein>
<dbReference type="PANTHER" id="PTHR43537:SF51">
    <property type="entry name" value="HTH-TYPE TRANSCRIPTIONAL REGULATOR LGOR-RELATED"/>
    <property type="match status" value="1"/>
</dbReference>
<dbReference type="InterPro" id="IPR000524">
    <property type="entry name" value="Tscrpt_reg_HTH_GntR"/>
</dbReference>
<keyword evidence="1" id="KW-0805">Transcription regulation</keyword>
<dbReference type="SUPFAM" id="SSF46785">
    <property type="entry name" value="Winged helix' DNA-binding domain"/>
    <property type="match status" value="1"/>
</dbReference>
<dbReference type="Gene3D" id="1.20.120.530">
    <property type="entry name" value="GntR ligand-binding domain-like"/>
    <property type="match status" value="1"/>
</dbReference>